<keyword evidence="2" id="KW-1185">Reference proteome</keyword>
<protein>
    <recommendedName>
        <fullName evidence="3">VOC family protein</fullName>
    </recommendedName>
</protein>
<dbReference type="AlphaFoldDB" id="A0A4R0N9W0"/>
<dbReference type="RefSeq" id="WP_131608382.1">
    <property type="nucleotide sequence ID" value="NZ_SJSM01000004.1"/>
</dbReference>
<evidence type="ECO:0000313" key="2">
    <source>
        <dbReference type="Proteomes" id="UP000291117"/>
    </source>
</evidence>
<dbReference type="Gene3D" id="3.10.180.10">
    <property type="entry name" value="2,3-Dihydroxybiphenyl 1,2-Dioxygenase, domain 1"/>
    <property type="match status" value="1"/>
</dbReference>
<dbReference type="Proteomes" id="UP000291117">
    <property type="component" value="Unassembled WGS sequence"/>
</dbReference>
<proteinExistence type="predicted"/>
<dbReference type="EMBL" id="SJSM01000004">
    <property type="protein sequence ID" value="TCC96970.1"/>
    <property type="molecule type" value="Genomic_DNA"/>
</dbReference>
<reference evidence="1 2" key="1">
    <citation type="submission" date="2019-02" db="EMBL/GenBank/DDBJ databases">
        <title>Pedobacter sp. RP-3-8 sp. nov., isolated from Arctic soil.</title>
        <authorList>
            <person name="Dahal R.H."/>
        </authorList>
    </citation>
    <scope>NUCLEOTIDE SEQUENCE [LARGE SCALE GENOMIC DNA]</scope>
    <source>
        <strain evidence="1 2">RP-3-8</strain>
    </source>
</reference>
<dbReference type="OrthoDB" id="6624781at2"/>
<name>A0A4R0N9W0_9SPHI</name>
<accession>A0A4R0N9W0</accession>
<organism evidence="1 2">
    <name type="scientific">Pedobacter hiemivivus</name>
    <dbReference type="NCBI Taxonomy" id="2530454"/>
    <lineage>
        <taxon>Bacteria</taxon>
        <taxon>Pseudomonadati</taxon>
        <taxon>Bacteroidota</taxon>
        <taxon>Sphingobacteriia</taxon>
        <taxon>Sphingobacteriales</taxon>
        <taxon>Sphingobacteriaceae</taxon>
        <taxon>Pedobacter</taxon>
    </lineage>
</organism>
<dbReference type="InterPro" id="IPR029068">
    <property type="entry name" value="Glyas_Bleomycin-R_OHBP_Dase"/>
</dbReference>
<gene>
    <name evidence="1" type="ORF">EZ444_08905</name>
</gene>
<comment type="caution">
    <text evidence="1">The sequence shown here is derived from an EMBL/GenBank/DDBJ whole genome shotgun (WGS) entry which is preliminary data.</text>
</comment>
<evidence type="ECO:0008006" key="3">
    <source>
        <dbReference type="Google" id="ProtNLM"/>
    </source>
</evidence>
<dbReference type="SUPFAM" id="SSF54593">
    <property type="entry name" value="Glyoxalase/Bleomycin resistance protein/Dihydroxybiphenyl dioxygenase"/>
    <property type="match status" value="1"/>
</dbReference>
<evidence type="ECO:0000313" key="1">
    <source>
        <dbReference type="EMBL" id="TCC96970.1"/>
    </source>
</evidence>
<sequence length="205" mass="23522">MKSQKWTSIPLLPCVSIERTVVFWEMLGFVRTYYQTRPYQYAVVMYQDTTIHFHRDKLLDPKTSNHFCLMMVPDVLALYQDFGVRMKSTLGKIPNSGIPRVSRMKPGQTRFTLTDPSGNAIIFISEGVRDDLDYRKAENPDLSPLEKSIALAERFRDFKNDLPAALGIIENGLKYYQDANIEIFQQAKNIRSELLTMIAADGSED</sequence>